<accession>A0A9Q0C0Q9</accession>
<evidence type="ECO:0000313" key="3">
    <source>
        <dbReference type="EMBL" id="KAJ1685385.1"/>
    </source>
</evidence>
<evidence type="ECO:0000313" key="4">
    <source>
        <dbReference type="Proteomes" id="UP001151287"/>
    </source>
</evidence>
<dbReference type="OrthoDB" id="660234at2759"/>
<feature type="compositionally biased region" description="Low complexity" evidence="1">
    <location>
        <begin position="166"/>
        <end position="180"/>
    </location>
</feature>
<reference evidence="3" key="1">
    <citation type="journal article" date="2022" name="Cell">
        <title>Repeat-based holocentromeres influence genome architecture and karyotype evolution.</title>
        <authorList>
            <person name="Hofstatter P.G."/>
            <person name="Thangavel G."/>
            <person name="Lux T."/>
            <person name="Neumann P."/>
            <person name="Vondrak T."/>
            <person name="Novak P."/>
            <person name="Zhang M."/>
            <person name="Costa L."/>
            <person name="Castellani M."/>
            <person name="Scott A."/>
            <person name="Toegelov H."/>
            <person name="Fuchs J."/>
            <person name="Mata-Sucre Y."/>
            <person name="Dias Y."/>
            <person name="Vanzela A.L.L."/>
            <person name="Huettel B."/>
            <person name="Almeida C.C.S."/>
            <person name="Simkova H."/>
            <person name="Souza G."/>
            <person name="Pedrosa-Harand A."/>
            <person name="Macas J."/>
            <person name="Mayer K.F.X."/>
            <person name="Houben A."/>
            <person name="Marques A."/>
        </authorList>
    </citation>
    <scope>NUCLEOTIDE SEQUENCE</scope>
    <source>
        <strain evidence="3">RhyBre1mFocal</strain>
    </source>
</reference>
<protein>
    <recommendedName>
        <fullName evidence="2">HAT C-terminal dimerisation domain-containing protein</fullName>
    </recommendedName>
</protein>
<feature type="region of interest" description="Disordered" evidence="1">
    <location>
        <begin position="294"/>
        <end position="331"/>
    </location>
</feature>
<evidence type="ECO:0000256" key="1">
    <source>
        <dbReference type="SAM" id="MobiDB-lite"/>
    </source>
</evidence>
<proteinExistence type="predicted"/>
<dbReference type="PANTHER" id="PTHR23272:SF161">
    <property type="entry name" value="ZINC FINGER BED DOMAIN-CONTAINING PROTEIN RICESLEEPER 1-LIKE"/>
    <property type="match status" value="1"/>
</dbReference>
<feature type="domain" description="HAT C-terminal dimerisation" evidence="2">
    <location>
        <begin position="201"/>
        <end position="283"/>
    </location>
</feature>
<sequence length="331" mass="38361">MFHRVLPYKEVIDEMLRSNSDSIQLLLSSDEWQQLQHIKDFLQSFFEATVRLSSLYTPSAHELLQQLYNISKVYDRIRELEYRDETIAPIVDAMKTKFLKYWEEVPLVTIVANCLKPSLTKTWTVKMLQKYKRHLGLPSHNEEARVNFALETMFNIYNARRNSAQPPSSSTTRPNTNSRRGLLDELRDEDDLITGYGITNELSSYTGLPPNMEDESIDILDYWKRHSSAYPTLAMMARDIFAVPISTVPSESCFSSANRILTDRRSKLGPNVFERLVCMKDWIEAENRMQHFVPGETSGAETQPSATGSEVDSEDEYDPKDTDLWYLRQNY</sequence>
<dbReference type="Pfam" id="PF05699">
    <property type="entry name" value="Dimer_Tnp_hAT"/>
    <property type="match status" value="1"/>
</dbReference>
<evidence type="ECO:0000259" key="2">
    <source>
        <dbReference type="Pfam" id="PF05699"/>
    </source>
</evidence>
<feature type="region of interest" description="Disordered" evidence="1">
    <location>
        <begin position="161"/>
        <end position="183"/>
    </location>
</feature>
<dbReference type="AlphaFoldDB" id="A0A9Q0C0Q9"/>
<gene>
    <name evidence="3" type="ORF">LUZ63_016775</name>
</gene>
<dbReference type="InterPro" id="IPR012337">
    <property type="entry name" value="RNaseH-like_sf"/>
</dbReference>
<dbReference type="InterPro" id="IPR008906">
    <property type="entry name" value="HATC_C_dom"/>
</dbReference>
<name>A0A9Q0C0Q9_9POAL</name>
<dbReference type="EMBL" id="JAMQYH010000005">
    <property type="protein sequence ID" value="KAJ1685385.1"/>
    <property type="molecule type" value="Genomic_DNA"/>
</dbReference>
<dbReference type="GO" id="GO:0046983">
    <property type="term" value="F:protein dimerization activity"/>
    <property type="evidence" value="ECO:0007669"/>
    <property type="project" value="InterPro"/>
</dbReference>
<comment type="caution">
    <text evidence="3">The sequence shown here is derived from an EMBL/GenBank/DDBJ whole genome shotgun (WGS) entry which is preliminary data.</text>
</comment>
<feature type="compositionally biased region" description="Polar residues" evidence="1">
    <location>
        <begin position="299"/>
        <end position="310"/>
    </location>
</feature>
<keyword evidence="4" id="KW-1185">Reference proteome</keyword>
<dbReference type="Proteomes" id="UP001151287">
    <property type="component" value="Unassembled WGS sequence"/>
</dbReference>
<organism evidence="3 4">
    <name type="scientific">Rhynchospora breviuscula</name>
    <dbReference type="NCBI Taxonomy" id="2022672"/>
    <lineage>
        <taxon>Eukaryota</taxon>
        <taxon>Viridiplantae</taxon>
        <taxon>Streptophyta</taxon>
        <taxon>Embryophyta</taxon>
        <taxon>Tracheophyta</taxon>
        <taxon>Spermatophyta</taxon>
        <taxon>Magnoliopsida</taxon>
        <taxon>Liliopsida</taxon>
        <taxon>Poales</taxon>
        <taxon>Cyperaceae</taxon>
        <taxon>Cyperoideae</taxon>
        <taxon>Rhynchosporeae</taxon>
        <taxon>Rhynchospora</taxon>
    </lineage>
</organism>
<dbReference type="PANTHER" id="PTHR23272">
    <property type="entry name" value="BED FINGER-RELATED"/>
    <property type="match status" value="1"/>
</dbReference>
<dbReference type="SUPFAM" id="SSF53098">
    <property type="entry name" value="Ribonuclease H-like"/>
    <property type="match status" value="1"/>
</dbReference>